<evidence type="ECO:0000313" key="10">
    <source>
        <dbReference type="Ensembl" id="ENSPLAP00000025929.1"/>
    </source>
</evidence>
<dbReference type="STRING" id="48699.ENSPLAP00000025929"/>
<evidence type="ECO:0000256" key="1">
    <source>
        <dbReference type="ARBA" id="ARBA00022692"/>
    </source>
</evidence>
<dbReference type="Proteomes" id="UP000261500">
    <property type="component" value="Unplaced"/>
</dbReference>
<evidence type="ECO:0000256" key="7">
    <source>
        <dbReference type="ARBA" id="ARBA00042362"/>
    </source>
</evidence>
<dbReference type="PANTHER" id="PTHR24064">
    <property type="entry name" value="SOLUTE CARRIER FAMILY 22 MEMBER"/>
    <property type="match status" value="1"/>
</dbReference>
<keyword evidence="3" id="KW-0472">Membrane</keyword>
<dbReference type="Gene3D" id="1.20.1250.20">
    <property type="entry name" value="MFS general substrate transporter like domains"/>
    <property type="match status" value="1"/>
</dbReference>
<feature type="domain" description="Major facilitator superfamily (MFS) profile" evidence="9">
    <location>
        <begin position="83"/>
        <end position="508"/>
    </location>
</feature>
<dbReference type="GO" id="GO:0009925">
    <property type="term" value="C:basal plasma membrane"/>
    <property type="evidence" value="ECO:0007669"/>
    <property type="project" value="UniProtKB-SubCell"/>
</dbReference>
<dbReference type="Pfam" id="PF00083">
    <property type="entry name" value="Sugar_tr"/>
    <property type="match status" value="1"/>
</dbReference>
<organism evidence="10 11">
    <name type="scientific">Poecilia latipinna</name>
    <name type="common">sailfin molly</name>
    <dbReference type="NCBI Taxonomy" id="48699"/>
    <lineage>
        <taxon>Eukaryota</taxon>
        <taxon>Metazoa</taxon>
        <taxon>Chordata</taxon>
        <taxon>Craniata</taxon>
        <taxon>Vertebrata</taxon>
        <taxon>Euteleostomi</taxon>
        <taxon>Actinopterygii</taxon>
        <taxon>Neopterygii</taxon>
        <taxon>Teleostei</taxon>
        <taxon>Neoteleostei</taxon>
        <taxon>Acanthomorphata</taxon>
        <taxon>Ovalentaria</taxon>
        <taxon>Atherinomorphae</taxon>
        <taxon>Cyprinodontiformes</taxon>
        <taxon>Poeciliidae</taxon>
        <taxon>Poeciliinae</taxon>
        <taxon>Poecilia</taxon>
    </lineage>
</organism>
<keyword evidence="2" id="KW-1133">Transmembrane helix</keyword>
<dbReference type="GO" id="GO:0022857">
    <property type="term" value="F:transmembrane transporter activity"/>
    <property type="evidence" value="ECO:0007669"/>
    <property type="project" value="InterPro"/>
</dbReference>
<evidence type="ECO:0000256" key="5">
    <source>
        <dbReference type="ARBA" id="ARBA00039897"/>
    </source>
</evidence>
<sequence length="552" mass="61503">MKFENVLADINGFGKFQKMIIAINFLGRFTLPCHFVLNNFIAAIPAHHCDISSLDDFLNLSQAERITVSIPVETDGSPSSCRMFAKPQYHLLLNSSDATDASTVPCQDGWVYDNTTFKSTITSEWDLVCDRRAKNKATATIFFVGVMFGAIAFGSLSDRFGRRIMLLVSYVSGMLFAVASAFSTTYVMFAVLRFFTGFCITGIVIVSSALCVEWVDIEHRKLVGVIDSLSWTFGSTVFAAIAYFVTDWRWLILSVTSPLILAIITWRWMPDSARWLIANGKLEQAQTYLKRCAKINQREDFIHTLNEETLSTIVDKEARGRTYTYLDLVRTPKMRKIALKTGLLWLCIATTFYGISFNIAGFGLNIYLTQFTYAIIELPAKLSVYYLLDKIGRRSTEVGALLLSALCLGINIVMPKDMSAARTAVAVIGKGFSSASFGTVTLYSSELYPTVVRQNGMGYNSFMGRFGVAVSPLILLLDEVWKDLPQVVLCSTAILGGLVARTLAETRNRCLPETIEDVEETQFNTNQKVGMGPNKAAHRDESNIHRKMEQSL</sequence>
<protein>
    <recommendedName>
        <fullName evidence="5">Solute carrier family 22 member 6</fullName>
    </recommendedName>
    <alternativeName>
        <fullName evidence="7">Organic anion transporter 1</fullName>
    </alternativeName>
    <alternativeName>
        <fullName evidence="6">Renal organic anion transporter 1</fullName>
    </alternativeName>
</protein>
<dbReference type="Ensembl" id="ENSPLAT00000028804.1">
    <property type="protein sequence ID" value="ENSPLAP00000025929.1"/>
    <property type="gene ID" value="ENSPLAG00000013428.1"/>
</dbReference>
<dbReference type="GeneTree" id="ENSGT00940000154922"/>
<feature type="compositionally biased region" description="Basic and acidic residues" evidence="8">
    <location>
        <begin position="537"/>
        <end position="552"/>
    </location>
</feature>
<keyword evidence="11" id="KW-1185">Reference proteome</keyword>
<name>A0A3B3VM67_9TELE</name>
<evidence type="ECO:0000313" key="11">
    <source>
        <dbReference type="Proteomes" id="UP000261500"/>
    </source>
</evidence>
<proteinExistence type="predicted"/>
<comment type="subcellular location">
    <subcellularLocation>
        <location evidence="4">Basal cell membrane</location>
        <topology evidence="4">Multi-pass membrane protein</topology>
    </subcellularLocation>
</comment>
<dbReference type="InterPro" id="IPR020846">
    <property type="entry name" value="MFS_dom"/>
</dbReference>
<dbReference type="PROSITE" id="PS50850">
    <property type="entry name" value="MFS"/>
    <property type="match status" value="1"/>
</dbReference>
<dbReference type="FunFam" id="1.20.1250.20:FF:000023">
    <property type="entry name" value="Solute carrier family 22 member 6"/>
    <property type="match status" value="1"/>
</dbReference>
<dbReference type="InterPro" id="IPR036259">
    <property type="entry name" value="MFS_trans_sf"/>
</dbReference>
<dbReference type="AlphaFoldDB" id="A0A3B3VM67"/>
<feature type="region of interest" description="Disordered" evidence="8">
    <location>
        <begin position="526"/>
        <end position="552"/>
    </location>
</feature>
<dbReference type="SUPFAM" id="SSF103473">
    <property type="entry name" value="MFS general substrate transporter"/>
    <property type="match status" value="1"/>
</dbReference>
<evidence type="ECO:0000259" key="9">
    <source>
        <dbReference type="PROSITE" id="PS50850"/>
    </source>
</evidence>
<evidence type="ECO:0000256" key="4">
    <source>
        <dbReference type="ARBA" id="ARBA00034696"/>
    </source>
</evidence>
<evidence type="ECO:0000256" key="6">
    <source>
        <dbReference type="ARBA" id="ARBA00041768"/>
    </source>
</evidence>
<dbReference type="InterPro" id="IPR005828">
    <property type="entry name" value="MFS_sugar_transport-like"/>
</dbReference>
<evidence type="ECO:0000256" key="3">
    <source>
        <dbReference type="ARBA" id="ARBA00023136"/>
    </source>
</evidence>
<evidence type="ECO:0000256" key="8">
    <source>
        <dbReference type="SAM" id="MobiDB-lite"/>
    </source>
</evidence>
<reference evidence="10" key="1">
    <citation type="submission" date="2025-08" db="UniProtKB">
        <authorList>
            <consortium name="Ensembl"/>
        </authorList>
    </citation>
    <scope>IDENTIFICATION</scope>
</reference>
<keyword evidence="1" id="KW-0812">Transmembrane</keyword>
<reference evidence="10" key="2">
    <citation type="submission" date="2025-09" db="UniProtKB">
        <authorList>
            <consortium name="Ensembl"/>
        </authorList>
    </citation>
    <scope>IDENTIFICATION</scope>
</reference>
<evidence type="ECO:0000256" key="2">
    <source>
        <dbReference type="ARBA" id="ARBA00022989"/>
    </source>
</evidence>
<accession>A0A3B3VM67</accession>